<dbReference type="KEGG" id="vg:5658915"/>
<sequence length="115" mass="13079">MSICPKKIIRNQVICMATQQVVVDPILSSLTSFVLAYAISKRNHLMQRRFDKLVCHKKIIHTAKTLPLSIGTSFVDTNNDHIQDMIVTNLHTHHEITHEVVHGIMFLLKIISVVV</sequence>
<name>A7IXX8_PBCVN</name>
<evidence type="ECO:0000313" key="2">
    <source>
        <dbReference type="EMBL" id="ABT15202.1"/>
    </source>
</evidence>
<feature type="transmembrane region" description="Helical" evidence="1">
    <location>
        <begin position="21"/>
        <end position="39"/>
    </location>
</feature>
<organism evidence="2 3">
    <name type="scientific">Paramecium bursaria Chlorella virus NY2A</name>
    <name type="common">PBCV-NY2A</name>
    <dbReference type="NCBI Taxonomy" id="46021"/>
    <lineage>
        <taxon>Viruses</taxon>
        <taxon>Varidnaviria</taxon>
        <taxon>Bamfordvirae</taxon>
        <taxon>Nucleocytoviricota</taxon>
        <taxon>Megaviricetes</taxon>
        <taxon>Algavirales</taxon>
        <taxon>Phycodnaviridae</taxon>
        <taxon>Chlorovirus</taxon>
        <taxon>Chlorovirus americanus</taxon>
    </lineage>
</organism>
<keyword evidence="1" id="KW-1133">Transmembrane helix</keyword>
<organismHost>
    <name type="scientific">Chlorella</name>
    <dbReference type="NCBI Taxonomy" id="3071"/>
</organismHost>
<proteinExistence type="predicted"/>
<evidence type="ECO:0000313" key="3">
    <source>
        <dbReference type="Proteomes" id="UP000202419"/>
    </source>
</evidence>
<keyword evidence="3" id="KW-1185">Reference proteome</keyword>
<keyword evidence="1" id="KW-0472">Membrane</keyword>
<keyword evidence="1" id="KW-0812">Transmembrane</keyword>
<accession>A7IXX8</accession>
<reference evidence="2 3" key="1">
    <citation type="journal article" date="2007" name="Virology">
        <title>Sequence and annotation of the 369-kb NY-2A and the 345-kb AR158 viruses that infect Chlorella NC64A.</title>
        <authorList>
            <person name="Fitzgerald L.A."/>
            <person name="Graves M.V."/>
            <person name="Li X."/>
            <person name="Feldblyum T."/>
            <person name="Nierman W.C."/>
            <person name="Van Etten J.L."/>
        </authorList>
    </citation>
    <scope>NUCLEOTIDE SEQUENCE [LARGE SCALE GENOMIC DNA]</scope>
    <source>
        <strain evidence="2 3">NY-2A</strain>
    </source>
</reference>
<dbReference type="EMBL" id="DQ491002">
    <property type="protein sequence ID" value="ABT15202.1"/>
    <property type="molecule type" value="Genomic_DNA"/>
</dbReference>
<gene>
    <name evidence="2" type="primary">B803L</name>
    <name evidence="2" type="ORF">NY2A_B803L</name>
</gene>
<protein>
    <submittedName>
        <fullName evidence="2">Uncharacterized protein B803L</fullName>
    </submittedName>
</protein>
<dbReference type="RefSeq" id="YP_001497999.1">
    <property type="nucleotide sequence ID" value="NC_009898.1"/>
</dbReference>
<dbReference type="Proteomes" id="UP000202419">
    <property type="component" value="Segment"/>
</dbReference>
<evidence type="ECO:0000256" key="1">
    <source>
        <dbReference type="SAM" id="Phobius"/>
    </source>
</evidence>
<dbReference type="GeneID" id="5658915"/>